<sequence length="79" mass="8839">KTSSANTASTTRTPAPPRSRSRYSRDYQAAHDHLRMHARTSSPTRSAGYGLQTPAVAELPEQRGRQPLPDTHSQAWLRR</sequence>
<comment type="caution">
    <text evidence="2">The sequence shown here is derived from an EMBL/GenBank/DDBJ whole genome shotgun (WGS) entry which is preliminary data.</text>
</comment>
<name>A0AA35RI12_GEOBA</name>
<feature type="compositionally biased region" description="Low complexity" evidence="1">
    <location>
        <begin position="1"/>
        <end position="13"/>
    </location>
</feature>
<feature type="non-terminal residue" evidence="2">
    <location>
        <position position="1"/>
    </location>
</feature>
<dbReference type="EMBL" id="CASHTH010001098">
    <property type="protein sequence ID" value="CAI8011377.1"/>
    <property type="molecule type" value="Genomic_DNA"/>
</dbReference>
<organism evidence="2 3">
    <name type="scientific">Geodia barretti</name>
    <name type="common">Barrett's horny sponge</name>
    <dbReference type="NCBI Taxonomy" id="519541"/>
    <lineage>
        <taxon>Eukaryota</taxon>
        <taxon>Metazoa</taxon>
        <taxon>Porifera</taxon>
        <taxon>Demospongiae</taxon>
        <taxon>Heteroscleromorpha</taxon>
        <taxon>Tetractinellida</taxon>
        <taxon>Astrophorina</taxon>
        <taxon>Geodiidae</taxon>
        <taxon>Geodia</taxon>
    </lineage>
</organism>
<feature type="compositionally biased region" description="Basic and acidic residues" evidence="1">
    <location>
        <begin position="23"/>
        <end position="35"/>
    </location>
</feature>
<evidence type="ECO:0000313" key="2">
    <source>
        <dbReference type="EMBL" id="CAI8011377.1"/>
    </source>
</evidence>
<dbReference type="AlphaFoldDB" id="A0AA35RI12"/>
<proteinExistence type="predicted"/>
<dbReference type="Proteomes" id="UP001174909">
    <property type="component" value="Unassembled WGS sequence"/>
</dbReference>
<feature type="region of interest" description="Disordered" evidence="1">
    <location>
        <begin position="1"/>
        <end position="79"/>
    </location>
</feature>
<accession>A0AA35RI12</accession>
<reference evidence="2" key="1">
    <citation type="submission" date="2023-03" db="EMBL/GenBank/DDBJ databases">
        <authorList>
            <person name="Steffen K."/>
            <person name="Cardenas P."/>
        </authorList>
    </citation>
    <scope>NUCLEOTIDE SEQUENCE</scope>
</reference>
<keyword evidence="3" id="KW-1185">Reference proteome</keyword>
<evidence type="ECO:0000313" key="3">
    <source>
        <dbReference type="Proteomes" id="UP001174909"/>
    </source>
</evidence>
<gene>
    <name evidence="2" type="ORF">GBAR_LOCUS7358</name>
</gene>
<protein>
    <submittedName>
        <fullName evidence="2">Uncharacterized protein</fullName>
    </submittedName>
</protein>
<evidence type="ECO:0000256" key="1">
    <source>
        <dbReference type="SAM" id="MobiDB-lite"/>
    </source>
</evidence>